<accession>A0A2K3LDV3</accession>
<evidence type="ECO:0000313" key="1">
    <source>
        <dbReference type="EMBL" id="PNX76725.1"/>
    </source>
</evidence>
<organism evidence="1 2">
    <name type="scientific">Trifolium pratense</name>
    <name type="common">Red clover</name>
    <dbReference type="NCBI Taxonomy" id="57577"/>
    <lineage>
        <taxon>Eukaryota</taxon>
        <taxon>Viridiplantae</taxon>
        <taxon>Streptophyta</taxon>
        <taxon>Embryophyta</taxon>
        <taxon>Tracheophyta</taxon>
        <taxon>Spermatophyta</taxon>
        <taxon>Magnoliopsida</taxon>
        <taxon>eudicotyledons</taxon>
        <taxon>Gunneridae</taxon>
        <taxon>Pentapetalae</taxon>
        <taxon>rosids</taxon>
        <taxon>fabids</taxon>
        <taxon>Fabales</taxon>
        <taxon>Fabaceae</taxon>
        <taxon>Papilionoideae</taxon>
        <taxon>50 kb inversion clade</taxon>
        <taxon>NPAAA clade</taxon>
        <taxon>Hologalegina</taxon>
        <taxon>IRL clade</taxon>
        <taxon>Trifolieae</taxon>
        <taxon>Trifolium</taxon>
    </lineage>
</organism>
<reference evidence="1 2" key="2">
    <citation type="journal article" date="2017" name="Front. Plant Sci.">
        <title>Gene Classification and Mining of Molecular Markers Useful in Red Clover (Trifolium pratense) Breeding.</title>
        <authorList>
            <person name="Istvanek J."/>
            <person name="Dluhosova J."/>
            <person name="Dluhos P."/>
            <person name="Patkova L."/>
            <person name="Nedelnik J."/>
            <person name="Repkova J."/>
        </authorList>
    </citation>
    <scope>NUCLEOTIDE SEQUENCE [LARGE SCALE GENOMIC DNA]</scope>
    <source>
        <strain evidence="2">cv. Tatra</strain>
        <tissue evidence="1">Young leaves</tissue>
    </source>
</reference>
<comment type="caution">
    <text evidence="1">The sequence shown here is derived from an EMBL/GenBank/DDBJ whole genome shotgun (WGS) entry which is preliminary data.</text>
</comment>
<protein>
    <submittedName>
        <fullName evidence="1">Uncharacterized protein</fullName>
    </submittedName>
</protein>
<reference evidence="1 2" key="1">
    <citation type="journal article" date="2014" name="Am. J. Bot.">
        <title>Genome assembly and annotation for red clover (Trifolium pratense; Fabaceae).</title>
        <authorList>
            <person name="Istvanek J."/>
            <person name="Jaros M."/>
            <person name="Krenek A."/>
            <person name="Repkova J."/>
        </authorList>
    </citation>
    <scope>NUCLEOTIDE SEQUENCE [LARGE SCALE GENOMIC DNA]</scope>
    <source>
        <strain evidence="2">cv. Tatra</strain>
        <tissue evidence="1">Young leaves</tissue>
    </source>
</reference>
<sequence length="88" mass="9592">MKVKETIKKMMKGLGNWSLTAAKWVHFPCGPIELRGFFPIQSDRTVRDTSVYVRGPPGVGPKILDIGVVVGTLHSCIALHCIVAPSFS</sequence>
<proteinExistence type="predicted"/>
<gene>
    <name evidence="1" type="ORF">L195_g032683</name>
</gene>
<dbReference type="Proteomes" id="UP000236291">
    <property type="component" value="Unassembled WGS sequence"/>
</dbReference>
<dbReference type="AlphaFoldDB" id="A0A2K3LDV3"/>
<evidence type="ECO:0000313" key="2">
    <source>
        <dbReference type="Proteomes" id="UP000236291"/>
    </source>
</evidence>
<dbReference type="EMBL" id="ASHM01031171">
    <property type="protein sequence ID" value="PNX76725.1"/>
    <property type="molecule type" value="Genomic_DNA"/>
</dbReference>
<name>A0A2K3LDV3_TRIPR</name>